<organism evidence="2 3">
    <name type="scientific">Arenibacter palladensis</name>
    <dbReference type="NCBI Taxonomy" id="237373"/>
    <lineage>
        <taxon>Bacteria</taxon>
        <taxon>Pseudomonadati</taxon>
        <taxon>Bacteroidota</taxon>
        <taxon>Flavobacteriia</taxon>
        <taxon>Flavobacteriales</taxon>
        <taxon>Flavobacteriaceae</taxon>
        <taxon>Arenibacter</taxon>
    </lineage>
</organism>
<accession>A0A1M5DSM1</accession>
<dbReference type="EMBL" id="FQUX01000006">
    <property type="protein sequence ID" value="SHF70028.1"/>
    <property type="molecule type" value="Genomic_DNA"/>
</dbReference>
<protein>
    <recommendedName>
        <fullName evidence="4">ABC-2 type transport system permease protein</fullName>
    </recommendedName>
</protein>
<dbReference type="Pfam" id="PF20532">
    <property type="entry name" value="DUF6747"/>
    <property type="match status" value="1"/>
</dbReference>
<dbReference type="Proteomes" id="UP000184406">
    <property type="component" value="Unassembled WGS sequence"/>
</dbReference>
<reference evidence="3" key="1">
    <citation type="submission" date="2016-11" db="EMBL/GenBank/DDBJ databases">
        <authorList>
            <person name="Varghese N."/>
            <person name="Submissions S."/>
        </authorList>
    </citation>
    <scope>NUCLEOTIDE SEQUENCE [LARGE SCALE GENOMIC DNA]</scope>
    <source>
        <strain evidence="3">DSM 17539</strain>
    </source>
</reference>
<evidence type="ECO:0000256" key="1">
    <source>
        <dbReference type="SAM" id="Phobius"/>
    </source>
</evidence>
<keyword evidence="1" id="KW-1133">Transmembrane helix</keyword>
<keyword evidence="3" id="KW-1185">Reference proteome</keyword>
<feature type="transmembrane region" description="Helical" evidence="1">
    <location>
        <begin position="26"/>
        <end position="46"/>
    </location>
</feature>
<gene>
    <name evidence="2" type="ORF">SAMN03080594_106229</name>
</gene>
<proteinExistence type="predicted"/>
<evidence type="ECO:0008006" key="4">
    <source>
        <dbReference type="Google" id="ProtNLM"/>
    </source>
</evidence>
<dbReference type="AlphaFoldDB" id="A0A1M5DSM1"/>
<name>A0A1M5DSM1_9FLAO</name>
<dbReference type="InterPro" id="IPR046635">
    <property type="entry name" value="DUF6747"/>
</dbReference>
<evidence type="ECO:0000313" key="3">
    <source>
        <dbReference type="Proteomes" id="UP000184406"/>
    </source>
</evidence>
<keyword evidence="1" id="KW-0472">Membrane</keyword>
<keyword evidence="1" id="KW-0812">Transmembrane</keyword>
<evidence type="ECO:0000313" key="2">
    <source>
        <dbReference type="EMBL" id="SHF70028.1"/>
    </source>
</evidence>
<dbReference type="RefSeq" id="WP_178347017.1">
    <property type="nucleotide sequence ID" value="NZ_FQUX01000006.1"/>
</dbReference>
<sequence>MKTLLLVKEIYLEGFKNLGNIIVRNYFKAFLWFSVAMFAVVLYAFIFRLTTGFVWD</sequence>